<dbReference type="GeneID" id="25307793"/>
<evidence type="ECO:0000313" key="2">
    <source>
        <dbReference type="EMBL" id="KIW78467.1"/>
    </source>
</evidence>
<name>A0A0D2EW52_9EURO</name>
<dbReference type="AlphaFoldDB" id="A0A0D2EW52"/>
<dbReference type="HOGENOM" id="CLU_880103_0_0_1"/>
<dbReference type="Proteomes" id="UP000053029">
    <property type="component" value="Unassembled WGS sequence"/>
</dbReference>
<dbReference type="RefSeq" id="XP_013282275.1">
    <property type="nucleotide sequence ID" value="XM_013426821.1"/>
</dbReference>
<reference evidence="2 3" key="1">
    <citation type="submission" date="2015-01" db="EMBL/GenBank/DDBJ databases">
        <title>The Genome Sequence of Fonsecaea pedrosoi CBS 271.37.</title>
        <authorList>
            <consortium name="The Broad Institute Genomics Platform"/>
            <person name="Cuomo C."/>
            <person name="de Hoog S."/>
            <person name="Gorbushina A."/>
            <person name="Stielow B."/>
            <person name="Teixiera M."/>
            <person name="Abouelleil A."/>
            <person name="Chapman S.B."/>
            <person name="Priest M."/>
            <person name="Young S.K."/>
            <person name="Wortman J."/>
            <person name="Nusbaum C."/>
            <person name="Birren B."/>
        </authorList>
    </citation>
    <scope>NUCLEOTIDE SEQUENCE [LARGE SCALE GENOMIC DNA]</scope>
    <source>
        <strain evidence="2 3">CBS 271.37</strain>
    </source>
</reference>
<sequence>MLSRGSQVFNSIFLLVSLGSFFARAQNDCRARSFGCWRISQSNPPGSQFGDFHLAFDRIPDGSVSSICGNLAKGLGSDSGQEFDNIGCETLSVAGAENGVLATGNSMAVSSQVAVDIDDAIKDFMPTFNRVLQCQSTSSDVPCLELADTMPVGQESPTVDTLGTGLVLTTIGQTYNIQAGGQIGMIFYSAVHSGALATLQLDNALTNAIGSISAQVYSRFQDLPDSSLMVADAPIGDTGLVVKTVVDIGLFNWKDKRGKNLGHRMSQAEWDVLFFDLYSDAMSFSQNVLAAVYSAEAVGHGQTPDIFVSLVIGLEL</sequence>
<feature type="chain" id="PRO_5002252556" evidence="1">
    <location>
        <begin position="26"/>
        <end position="316"/>
    </location>
</feature>
<accession>A0A0D2EW52</accession>
<feature type="signal peptide" evidence="1">
    <location>
        <begin position="1"/>
        <end position="25"/>
    </location>
</feature>
<evidence type="ECO:0000256" key="1">
    <source>
        <dbReference type="SAM" id="SignalP"/>
    </source>
</evidence>
<proteinExistence type="predicted"/>
<evidence type="ECO:0000313" key="3">
    <source>
        <dbReference type="Proteomes" id="UP000053029"/>
    </source>
</evidence>
<keyword evidence="1" id="KW-0732">Signal</keyword>
<dbReference type="EMBL" id="KN846973">
    <property type="protein sequence ID" value="KIW78467.1"/>
    <property type="molecule type" value="Genomic_DNA"/>
</dbReference>
<organism evidence="2 3">
    <name type="scientific">Fonsecaea pedrosoi CBS 271.37</name>
    <dbReference type="NCBI Taxonomy" id="1442368"/>
    <lineage>
        <taxon>Eukaryota</taxon>
        <taxon>Fungi</taxon>
        <taxon>Dikarya</taxon>
        <taxon>Ascomycota</taxon>
        <taxon>Pezizomycotina</taxon>
        <taxon>Eurotiomycetes</taxon>
        <taxon>Chaetothyriomycetidae</taxon>
        <taxon>Chaetothyriales</taxon>
        <taxon>Herpotrichiellaceae</taxon>
        <taxon>Fonsecaea</taxon>
    </lineage>
</organism>
<gene>
    <name evidence="2" type="ORF">Z517_08303</name>
</gene>
<dbReference type="OrthoDB" id="10278396at2759"/>
<keyword evidence="3" id="KW-1185">Reference proteome</keyword>
<protein>
    <submittedName>
        <fullName evidence="2">Uncharacterized protein</fullName>
    </submittedName>
</protein>
<dbReference type="VEuPathDB" id="FungiDB:Z517_08303"/>